<keyword evidence="1" id="KW-1185">Reference proteome</keyword>
<sequence length="72" mass="8456">MPFGTCEQDFLFQFGQFSSDYYKTSFENWRSEVGKEKLFEFVLHEGNKTGTIYLYFHRSGKLEGRSKALKAP</sequence>
<dbReference type="Proteomes" id="UP000887565">
    <property type="component" value="Unplaced"/>
</dbReference>
<name>A0A915K8C4_ROMCU</name>
<dbReference type="WBParaSite" id="nRc.2.0.1.t34936-RA">
    <property type="protein sequence ID" value="nRc.2.0.1.t34936-RA"/>
    <property type="gene ID" value="nRc.2.0.1.g34936"/>
</dbReference>
<accession>A0A915K8C4</accession>
<dbReference type="AlphaFoldDB" id="A0A915K8C4"/>
<evidence type="ECO:0000313" key="2">
    <source>
        <dbReference type="WBParaSite" id="nRc.2.0.1.t34936-RA"/>
    </source>
</evidence>
<organism evidence="1 2">
    <name type="scientific">Romanomermis culicivorax</name>
    <name type="common">Nematode worm</name>
    <dbReference type="NCBI Taxonomy" id="13658"/>
    <lineage>
        <taxon>Eukaryota</taxon>
        <taxon>Metazoa</taxon>
        <taxon>Ecdysozoa</taxon>
        <taxon>Nematoda</taxon>
        <taxon>Enoplea</taxon>
        <taxon>Dorylaimia</taxon>
        <taxon>Mermithida</taxon>
        <taxon>Mermithoidea</taxon>
        <taxon>Mermithidae</taxon>
        <taxon>Romanomermis</taxon>
    </lineage>
</organism>
<proteinExistence type="predicted"/>
<protein>
    <submittedName>
        <fullName evidence="2">Uncharacterized protein</fullName>
    </submittedName>
</protein>
<evidence type="ECO:0000313" key="1">
    <source>
        <dbReference type="Proteomes" id="UP000887565"/>
    </source>
</evidence>
<reference evidence="2" key="1">
    <citation type="submission" date="2022-11" db="UniProtKB">
        <authorList>
            <consortium name="WormBaseParasite"/>
        </authorList>
    </citation>
    <scope>IDENTIFICATION</scope>
</reference>